<reference evidence="8 9" key="1">
    <citation type="submission" date="2020-08" db="EMBL/GenBank/DDBJ databases">
        <title>Genomic Encyclopedia of Type Strains, Phase III (KMG-III): the genomes of soil and plant-associated and newly described type strains.</title>
        <authorList>
            <person name="Whitman W."/>
        </authorList>
    </citation>
    <scope>NUCLEOTIDE SEQUENCE [LARGE SCALE GENOMIC DNA]</scope>
    <source>
        <strain evidence="8 9">CECT 5995</strain>
    </source>
</reference>
<evidence type="ECO:0000256" key="4">
    <source>
        <dbReference type="ARBA" id="ARBA00022989"/>
    </source>
</evidence>
<evidence type="ECO:0000256" key="1">
    <source>
        <dbReference type="ARBA" id="ARBA00004141"/>
    </source>
</evidence>
<feature type="transmembrane region" description="Helical" evidence="6">
    <location>
        <begin position="156"/>
        <end position="174"/>
    </location>
</feature>
<dbReference type="GO" id="GO:0016020">
    <property type="term" value="C:membrane"/>
    <property type="evidence" value="ECO:0007669"/>
    <property type="project" value="UniProtKB-SubCell"/>
</dbReference>
<feature type="transmembrane region" description="Helical" evidence="6">
    <location>
        <begin position="217"/>
        <end position="235"/>
    </location>
</feature>
<evidence type="ECO:0000256" key="3">
    <source>
        <dbReference type="ARBA" id="ARBA00022692"/>
    </source>
</evidence>
<evidence type="ECO:0000259" key="7">
    <source>
        <dbReference type="Pfam" id="PF00892"/>
    </source>
</evidence>
<evidence type="ECO:0000256" key="5">
    <source>
        <dbReference type="ARBA" id="ARBA00023136"/>
    </source>
</evidence>
<evidence type="ECO:0000256" key="2">
    <source>
        <dbReference type="ARBA" id="ARBA00007362"/>
    </source>
</evidence>
<feature type="transmembrane region" description="Helical" evidence="6">
    <location>
        <begin position="186"/>
        <end position="205"/>
    </location>
</feature>
<feature type="transmembrane region" description="Helical" evidence="6">
    <location>
        <begin position="131"/>
        <end position="150"/>
    </location>
</feature>
<dbReference type="RefSeq" id="WP_183386218.1">
    <property type="nucleotide sequence ID" value="NZ_JACHXM010000002.1"/>
</dbReference>
<keyword evidence="3 6" id="KW-0812">Transmembrane</keyword>
<feature type="domain" description="EamA" evidence="7">
    <location>
        <begin position="156"/>
        <end position="286"/>
    </location>
</feature>
<feature type="transmembrane region" description="Helical" evidence="6">
    <location>
        <begin position="76"/>
        <end position="96"/>
    </location>
</feature>
<dbReference type="Proteomes" id="UP000525987">
    <property type="component" value="Unassembled WGS sequence"/>
</dbReference>
<dbReference type="InterPro" id="IPR037185">
    <property type="entry name" value="EmrE-like"/>
</dbReference>
<comment type="similarity">
    <text evidence="2">Belongs to the EamA transporter family.</text>
</comment>
<accession>A0A7W5BVA2</accession>
<comment type="subcellular location">
    <subcellularLocation>
        <location evidence="1">Membrane</location>
        <topology evidence="1">Multi-pass membrane protein</topology>
    </subcellularLocation>
</comment>
<evidence type="ECO:0000313" key="8">
    <source>
        <dbReference type="EMBL" id="MBB3139795.1"/>
    </source>
</evidence>
<feature type="transmembrane region" description="Helical" evidence="6">
    <location>
        <begin position="272"/>
        <end position="290"/>
    </location>
</feature>
<evidence type="ECO:0000313" key="9">
    <source>
        <dbReference type="Proteomes" id="UP000525987"/>
    </source>
</evidence>
<protein>
    <submittedName>
        <fullName evidence="8">Putative blue pigment (Indigoidine) exporter</fullName>
    </submittedName>
</protein>
<gene>
    <name evidence="8" type="ORF">FHR96_000642</name>
</gene>
<organism evidence="8 9">
    <name type="scientific">Halomonas organivorans</name>
    <dbReference type="NCBI Taxonomy" id="257772"/>
    <lineage>
        <taxon>Bacteria</taxon>
        <taxon>Pseudomonadati</taxon>
        <taxon>Pseudomonadota</taxon>
        <taxon>Gammaproteobacteria</taxon>
        <taxon>Oceanospirillales</taxon>
        <taxon>Halomonadaceae</taxon>
        <taxon>Halomonas</taxon>
    </lineage>
</organism>
<evidence type="ECO:0000256" key="6">
    <source>
        <dbReference type="SAM" id="Phobius"/>
    </source>
</evidence>
<feature type="transmembrane region" description="Helical" evidence="6">
    <location>
        <begin position="102"/>
        <end position="122"/>
    </location>
</feature>
<feature type="transmembrane region" description="Helical" evidence="6">
    <location>
        <begin position="46"/>
        <end position="64"/>
    </location>
</feature>
<dbReference type="SUPFAM" id="SSF103481">
    <property type="entry name" value="Multidrug resistance efflux transporter EmrE"/>
    <property type="match status" value="2"/>
</dbReference>
<feature type="domain" description="EamA" evidence="7">
    <location>
        <begin position="21"/>
        <end position="145"/>
    </location>
</feature>
<dbReference type="Pfam" id="PF00892">
    <property type="entry name" value="EamA"/>
    <property type="match status" value="2"/>
</dbReference>
<feature type="transmembrane region" description="Helical" evidence="6">
    <location>
        <begin position="247"/>
        <end position="266"/>
    </location>
</feature>
<sequence>MSVLLGRLASSSSRSGVVLALTALAPMVWGTTYIVTSELLPPDRPLLSGALRALPAGLLVIGLTRILPRGHWWWRAALLGTLNIGAFFALLFLAAYRLPGGVAATLGSVQPLLVAGLAFLVLGERTTAWKLAWSLVGILGIALMVLKGTLVLDPVGIAAGLGGAAAMASGVVLGKRWGRPVPLMTFTGWQLTAGGLLLAPLAWWLEGPPPAIDAAALLGYVWLALPGTLIAYALWFRGIERLPATSLSFLPLLSPTVATLVGWGVLGEALTPPQLLGFLLVLAAIAAAQLSPRARRGVAACGEPR</sequence>
<keyword evidence="9" id="KW-1185">Reference proteome</keyword>
<dbReference type="PANTHER" id="PTHR32322:SF2">
    <property type="entry name" value="EAMA DOMAIN-CONTAINING PROTEIN"/>
    <property type="match status" value="1"/>
</dbReference>
<comment type="caution">
    <text evidence="8">The sequence shown here is derived from an EMBL/GenBank/DDBJ whole genome shotgun (WGS) entry which is preliminary data.</text>
</comment>
<keyword evidence="4 6" id="KW-1133">Transmembrane helix</keyword>
<proteinExistence type="inferred from homology"/>
<dbReference type="InterPro" id="IPR000620">
    <property type="entry name" value="EamA_dom"/>
</dbReference>
<dbReference type="Gene3D" id="1.10.3730.20">
    <property type="match status" value="2"/>
</dbReference>
<dbReference type="InterPro" id="IPR050638">
    <property type="entry name" value="AA-Vitamin_Transporters"/>
</dbReference>
<keyword evidence="5 6" id="KW-0472">Membrane</keyword>
<dbReference type="PANTHER" id="PTHR32322">
    <property type="entry name" value="INNER MEMBRANE TRANSPORTER"/>
    <property type="match status" value="1"/>
</dbReference>
<dbReference type="EMBL" id="JACHXM010000002">
    <property type="protein sequence ID" value="MBB3139795.1"/>
    <property type="molecule type" value="Genomic_DNA"/>
</dbReference>
<name>A0A7W5BVA2_9GAMM</name>
<dbReference type="AlphaFoldDB" id="A0A7W5BVA2"/>